<evidence type="ECO:0000313" key="1">
    <source>
        <dbReference type="EMBL" id="KXA95452.1"/>
    </source>
</evidence>
<dbReference type="AlphaFoldDB" id="A0A133UMJ2"/>
<reference evidence="1 2" key="1">
    <citation type="journal article" date="2016" name="Sci. Rep.">
        <title>Metabolic traits of an uncultured archaeal lineage -MSBL1- from brine pools of the Red Sea.</title>
        <authorList>
            <person name="Mwirichia R."/>
            <person name="Alam I."/>
            <person name="Rashid M."/>
            <person name="Vinu M."/>
            <person name="Ba-Alawi W."/>
            <person name="Anthony Kamau A."/>
            <person name="Kamanda Ngugi D."/>
            <person name="Goker M."/>
            <person name="Klenk H.P."/>
            <person name="Bajic V."/>
            <person name="Stingl U."/>
        </authorList>
    </citation>
    <scope>NUCLEOTIDE SEQUENCE [LARGE SCALE GENOMIC DNA]</scope>
    <source>
        <strain evidence="1">SCGC-AAA259E19</strain>
    </source>
</reference>
<name>A0A133UMJ2_9EURY</name>
<protein>
    <recommendedName>
        <fullName evidence="3">SWIM-type domain-containing protein</fullName>
    </recommendedName>
</protein>
<proteinExistence type="predicted"/>
<evidence type="ECO:0008006" key="3">
    <source>
        <dbReference type="Google" id="ProtNLM"/>
    </source>
</evidence>
<evidence type="ECO:0000313" key="2">
    <source>
        <dbReference type="Proteomes" id="UP000070284"/>
    </source>
</evidence>
<sequence length="107" mass="12549">MTTEEFRQNRKKIFERIKSEEGLDESLEESIVELYGPRGKRAIEVVKSGRVRRENKRWFVQGREKEYEVVGSHCSCYDYVLNIATGKADVDMCYHALAKNIEELLDM</sequence>
<gene>
    <name evidence="1" type="ORF">AKJ65_01735</name>
</gene>
<keyword evidence="2" id="KW-1185">Reference proteome</keyword>
<accession>A0A133UMJ2</accession>
<dbReference type="EMBL" id="LHXO01000014">
    <property type="protein sequence ID" value="KXA95452.1"/>
    <property type="molecule type" value="Genomic_DNA"/>
</dbReference>
<organism evidence="1 2">
    <name type="scientific">candidate division MSBL1 archaeon SCGC-AAA259E19</name>
    <dbReference type="NCBI Taxonomy" id="1698264"/>
    <lineage>
        <taxon>Archaea</taxon>
        <taxon>Methanobacteriati</taxon>
        <taxon>Methanobacteriota</taxon>
        <taxon>candidate division MSBL1</taxon>
    </lineage>
</organism>
<dbReference type="Proteomes" id="UP000070284">
    <property type="component" value="Unassembled WGS sequence"/>
</dbReference>
<comment type="caution">
    <text evidence="1">The sequence shown here is derived from an EMBL/GenBank/DDBJ whole genome shotgun (WGS) entry which is preliminary data.</text>
</comment>